<keyword evidence="1" id="KW-0560">Oxidoreductase</keyword>
<organism evidence="3 4">
    <name type="scientific">Anisodus tanguticus</name>
    <dbReference type="NCBI Taxonomy" id="243964"/>
    <lineage>
        <taxon>Eukaryota</taxon>
        <taxon>Viridiplantae</taxon>
        <taxon>Streptophyta</taxon>
        <taxon>Embryophyta</taxon>
        <taxon>Tracheophyta</taxon>
        <taxon>Spermatophyta</taxon>
        <taxon>Magnoliopsida</taxon>
        <taxon>eudicotyledons</taxon>
        <taxon>Gunneridae</taxon>
        <taxon>Pentapetalae</taxon>
        <taxon>asterids</taxon>
        <taxon>lamiids</taxon>
        <taxon>Solanales</taxon>
        <taxon>Solanaceae</taxon>
        <taxon>Solanoideae</taxon>
        <taxon>Hyoscyameae</taxon>
        <taxon>Anisodus</taxon>
    </lineage>
</organism>
<evidence type="ECO:0000256" key="1">
    <source>
        <dbReference type="ARBA" id="ARBA00023002"/>
    </source>
</evidence>
<evidence type="ECO:0000256" key="2">
    <source>
        <dbReference type="ARBA" id="ARBA00023033"/>
    </source>
</evidence>
<dbReference type="InterPro" id="IPR044560">
    <property type="entry name" value="MOase"/>
</dbReference>
<gene>
    <name evidence="3" type="ORF">RND71_024872</name>
</gene>
<evidence type="ECO:0000313" key="4">
    <source>
        <dbReference type="Proteomes" id="UP001291623"/>
    </source>
</evidence>
<dbReference type="PANTHER" id="PTHR45934:SF9">
    <property type="entry name" value="FAD_NAD(P)-BINDING OXIDOREDUCTASE FAMILY PROTEIN"/>
    <property type="match status" value="1"/>
</dbReference>
<keyword evidence="4" id="KW-1185">Reference proteome</keyword>
<dbReference type="EMBL" id="JAVYJV010000013">
    <property type="protein sequence ID" value="KAK4355901.1"/>
    <property type="molecule type" value="Genomic_DNA"/>
</dbReference>
<dbReference type="Proteomes" id="UP001291623">
    <property type="component" value="Unassembled WGS sequence"/>
</dbReference>
<accession>A0AAE1V9W1</accession>
<keyword evidence="2" id="KW-0503">Monooxygenase</keyword>
<protein>
    <submittedName>
        <fullName evidence="3">Uncharacterized protein</fullName>
    </submittedName>
</protein>
<evidence type="ECO:0000313" key="3">
    <source>
        <dbReference type="EMBL" id="KAK4355901.1"/>
    </source>
</evidence>
<dbReference type="Gene3D" id="3.30.9.30">
    <property type="match status" value="1"/>
</dbReference>
<name>A0AAE1V9W1_9SOLA</name>
<comment type="caution">
    <text evidence="3">The sequence shown here is derived from an EMBL/GenBank/DDBJ whole genome shotgun (WGS) entry which is preliminary data.</text>
</comment>
<proteinExistence type="predicted"/>
<dbReference type="PANTHER" id="PTHR45934">
    <property type="entry name" value="FAD/NAD(P)-BINDING OXIDOREDUCTASE FAMILY PROTEIN"/>
    <property type="match status" value="1"/>
</dbReference>
<dbReference type="AlphaFoldDB" id="A0AAE1V9W1"/>
<dbReference type="GO" id="GO:0004497">
    <property type="term" value="F:monooxygenase activity"/>
    <property type="evidence" value="ECO:0007669"/>
    <property type="project" value="UniProtKB-KW"/>
</dbReference>
<sequence length="100" mass="11252">MGFPEPNYVGHCAFRVLAYFPEGQPFEPKVNYVYGKGVCTGYVPVSETKVYWLSASIARHQQIGGRNERPCAHDTPGPKITDPSILRQQAEELVRNWPTT</sequence>
<reference evidence="3" key="1">
    <citation type="submission" date="2023-12" db="EMBL/GenBank/DDBJ databases">
        <title>Genome assembly of Anisodus tanguticus.</title>
        <authorList>
            <person name="Wang Y.-J."/>
        </authorList>
    </citation>
    <scope>NUCLEOTIDE SEQUENCE</scope>
    <source>
        <strain evidence="3">KB-2021</strain>
        <tissue evidence="3">Leaf</tissue>
    </source>
</reference>